<accession>A0A5J5FTD3</accession>
<comment type="caution">
    <text evidence="4">The sequence shown here is derived from an EMBL/GenBank/DDBJ whole genome shotgun (WGS) entry which is preliminary data.</text>
</comment>
<dbReference type="GO" id="GO:0016887">
    <property type="term" value="F:ATP hydrolysis activity"/>
    <property type="evidence" value="ECO:0007669"/>
    <property type="project" value="InterPro"/>
</dbReference>
<dbReference type="PANTHER" id="PTHR24220:SF611">
    <property type="entry name" value="ATP-BINDING COMPONENT OF ABC TRANSPORTER-RELATED"/>
    <property type="match status" value="1"/>
</dbReference>
<sequence>MAELQIQDLTICFPDMSDAVLTIPGLTIRSGEQVAVMGPSGSGKTTFINAITGLDRCGSGAVIWDNQDIRQLGEAGRDRWRARHVGLVMQDFHLYPGLTAQENVLLPARFHHWRLPSTLKRRADALLARVGLNTGSRVIDVLSRGEKQRVAVARALLMTPDIIVADEPTASLDSQSGDQIAALLVTLARENNATLITVTHDRRFAALMRRHIQLEKGCLVSDSMMEEEQPA</sequence>
<evidence type="ECO:0000313" key="5">
    <source>
        <dbReference type="Proteomes" id="UP000335415"/>
    </source>
</evidence>
<dbReference type="Proteomes" id="UP000335415">
    <property type="component" value="Unassembled WGS sequence"/>
</dbReference>
<proteinExistence type="predicted"/>
<organism evidence="4 5">
    <name type="scientific">Affinibrenneria salicis</name>
    <dbReference type="NCBI Taxonomy" id="2590031"/>
    <lineage>
        <taxon>Bacteria</taxon>
        <taxon>Pseudomonadati</taxon>
        <taxon>Pseudomonadota</taxon>
        <taxon>Gammaproteobacteria</taxon>
        <taxon>Enterobacterales</taxon>
        <taxon>Pectobacteriaceae</taxon>
        <taxon>Affinibrenneria</taxon>
    </lineage>
</organism>
<dbReference type="Gene3D" id="3.40.50.300">
    <property type="entry name" value="P-loop containing nucleotide triphosphate hydrolases"/>
    <property type="match status" value="1"/>
</dbReference>
<name>A0A5J5FTD3_9GAMM</name>
<evidence type="ECO:0000313" key="4">
    <source>
        <dbReference type="EMBL" id="KAA8996389.1"/>
    </source>
</evidence>
<dbReference type="AlphaFoldDB" id="A0A5J5FTD3"/>
<dbReference type="GO" id="GO:0005886">
    <property type="term" value="C:plasma membrane"/>
    <property type="evidence" value="ECO:0007669"/>
    <property type="project" value="TreeGrafter"/>
</dbReference>
<dbReference type="GO" id="GO:0022857">
    <property type="term" value="F:transmembrane transporter activity"/>
    <property type="evidence" value="ECO:0007669"/>
    <property type="project" value="TreeGrafter"/>
</dbReference>
<dbReference type="RefSeq" id="WP_150437046.1">
    <property type="nucleotide sequence ID" value="NZ_VYKJ01000014.1"/>
</dbReference>
<protein>
    <submittedName>
        <fullName evidence="4">ABC transporter ATP-binding protein</fullName>
    </submittedName>
</protein>
<dbReference type="InterPro" id="IPR003593">
    <property type="entry name" value="AAA+_ATPase"/>
</dbReference>
<dbReference type="InterPro" id="IPR003439">
    <property type="entry name" value="ABC_transporter-like_ATP-bd"/>
</dbReference>
<dbReference type="SUPFAM" id="SSF52540">
    <property type="entry name" value="P-loop containing nucleoside triphosphate hydrolases"/>
    <property type="match status" value="1"/>
</dbReference>
<dbReference type="InterPro" id="IPR027417">
    <property type="entry name" value="P-loop_NTPase"/>
</dbReference>
<gene>
    <name evidence="4" type="ORF">FJU30_21595</name>
</gene>
<dbReference type="PANTHER" id="PTHR24220">
    <property type="entry name" value="IMPORT ATP-BINDING PROTEIN"/>
    <property type="match status" value="1"/>
</dbReference>
<keyword evidence="1" id="KW-0547">Nucleotide-binding</keyword>
<keyword evidence="5" id="KW-1185">Reference proteome</keyword>
<evidence type="ECO:0000256" key="2">
    <source>
        <dbReference type="ARBA" id="ARBA00022840"/>
    </source>
</evidence>
<dbReference type="EMBL" id="VYKJ01000014">
    <property type="protein sequence ID" value="KAA8996389.1"/>
    <property type="molecule type" value="Genomic_DNA"/>
</dbReference>
<evidence type="ECO:0000259" key="3">
    <source>
        <dbReference type="PROSITE" id="PS50893"/>
    </source>
</evidence>
<dbReference type="GO" id="GO:0005524">
    <property type="term" value="F:ATP binding"/>
    <property type="evidence" value="ECO:0007669"/>
    <property type="project" value="UniProtKB-KW"/>
</dbReference>
<dbReference type="InterPro" id="IPR015854">
    <property type="entry name" value="ABC_transpr_LolD-like"/>
</dbReference>
<dbReference type="Pfam" id="PF00005">
    <property type="entry name" value="ABC_tran"/>
    <property type="match status" value="1"/>
</dbReference>
<feature type="domain" description="ABC transporter" evidence="3">
    <location>
        <begin position="4"/>
        <end position="231"/>
    </location>
</feature>
<reference evidence="4 5" key="1">
    <citation type="submission" date="2019-09" db="EMBL/GenBank/DDBJ databases">
        <authorList>
            <person name="Li Y."/>
        </authorList>
    </citation>
    <scope>NUCLEOTIDE SEQUENCE [LARGE SCALE GENOMIC DNA]</scope>
    <source>
        <strain evidence="4 5">L3-3HA</strain>
    </source>
</reference>
<dbReference type="OrthoDB" id="9802264at2"/>
<keyword evidence="2 4" id="KW-0067">ATP-binding</keyword>
<evidence type="ECO:0000256" key="1">
    <source>
        <dbReference type="ARBA" id="ARBA00022741"/>
    </source>
</evidence>
<dbReference type="PROSITE" id="PS50893">
    <property type="entry name" value="ABC_TRANSPORTER_2"/>
    <property type="match status" value="1"/>
</dbReference>
<dbReference type="SMART" id="SM00382">
    <property type="entry name" value="AAA"/>
    <property type="match status" value="1"/>
</dbReference>